<dbReference type="Proteomes" id="UP000054538">
    <property type="component" value="Unassembled WGS sequence"/>
</dbReference>
<dbReference type="InParanoid" id="A0A0D0CDT5"/>
<dbReference type="SUPFAM" id="SSF88723">
    <property type="entry name" value="PIN domain-like"/>
    <property type="match status" value="1"/>
</dbReference>
<dbReference type="PRINTS" id="PR00853">
    <property type="entry name" value="XPGRADSUPER"/>
</dbReference>
<dbReference type="Pfam" id="PF00867">
    <property type="entry name" value="XPG_I"/>
    <property type="match status" value="1"/>
</dbReference>
<evidence type="ECO:0000259" key="1">
    <source>
        <dbReference type="SMART" id="SM00484"/>
    </source>
</evidence>
<gene>
    <name evidence="2" type="ORF">PAXRUDRAFT_29230</name>
</gene>
<dbReference type="HOGENOM" id="CLU_007575_4_2_1"/>
<dbReference type="PANTHER" id="PTHR11081">
    <property type="entry name" value="FLAP ENDONUCLEASE FAMILY MEMBER"/>
    <property type="match status" value="1"/>
</dbReference>
<protein>
    <recommendedName>
        <fullName evidence="1">XPG-I domain-containing protein</fullName>
    </recommendedName>
</protein>
<dbReference type="AlphaFoldDB" id="A0A0D0CDT5"/>
<evidence type="ECO:0000313" key="3">
    <source>
        <dbReference type="Proteomes" id="UP000054538"/>
    </source>
</evidence>
<dbReference type="OrthoDB" id="2148513at2759"/>
<sequence length="413" mass="45957">MDVNGLWDVHVLEPATSEVPLLLLALANWYYGTAPHVPYVIGVDARFEQCQQQMWYRAHPRSGQNPLLCSFIFRVACLARLPIHLVFCYDGKERPCTKRGREVRTSDHWMVCPTRRILNAFNIPWLMAPGKAEAQLAQMSQAGMIDAVMTDNSNAFVFGAHTVLRNSSLTPGDSIKVYTIDAIKQYMLCMKGGGIADCEDQGLRRCGNNTALGLVRCGAGKGLHHALQLRNHLAHDPTKMMGCLHPSIAASLPNTFLPLDTARIYLEPVVIPSVDVPPVGDPRPPNELLGWEDRDKLLETFCSTIWPAVVLKEILLDLRRCSPNSIRSSLWVWMPLRIFDCWTHTMFLGTSAVTPPLQATMLRDEGEREVLLETTDAGYCLDLGVIDLTVDEFPSPAAGPSTLWPVIDLTQDD</sequence>
<dbReference type="InterPro" id="IPR029060">
    <property type="entry name" value="PIN-like_dom_sf"/>
</dbReference>
<dbReference type="PANTHER" id="PTHR11081:SF75">
    <property type="entry name" value="ENDONUCLEASE, PUTATIVE (AFU_ORTHOLOGUE AFUA_3G13260)-RELATED"/>
    <property type="match status" value="1"/>
</dbReference>
<proteinExistence type="predicted"/>
<dbReference type="InterPro" id="IPR006084">
    <property type="entry name" value="XPG/Rad2"/>
</dbReference>
<organism evidence="2 3">
    <name type="scientific">Paxillus rubicundulus Ve08.2h10</name>
    <dbReference type="NCBI Taxonomy" id="930991"/>
    <lineage>
        <taxon>Eukaryota</taxon>
        <taxon>Fungi</taxon>
        <taxon>Dikarya</taxon>
        <taxon>Basidiomycota</taxon>
        <taxon>Agaricomycotina</taxon>
        <taxon>Agaricomycetes</taxon>
        <taxon>Agaricomycetidae</taxon>
        <taxon>Boletales</taxon>
        <taxon>Paxilineae</taxon>
        <taxon>Paxillaceae</taxon>
        <taxon>Paxillus</taxon>
    </lineage>
</organism>
<dbReference type="GO" id="GO:0006974">
    <property type="term" value="P:DNA damage response"/>
    <property type="evidence" value="ECO:0007669"/>
    <property type="project" value="UniProtKB-ARBA"/>
</dbReference>
<feature type="domain" description="XPG-I" evidence="1">
    <location>
        <begin position="119"/>
        <end position="189"/>
    </location>
</feature>
<accession>A0A0D0CDT5</accession>
<dbReference type="GO" id="GO:0017108">
    <property type="term" value="F:5'-flap endonuclease activity"/>
    <property type="evidence" value="ECO:0007669"/>
    <property type="project" value="TreeGrafter"/>
</dbReference>
<dbReference type="InterPro" id="IPR006086">
    <property type="entry name" value="XPG-I_dom"/>
</dbReference>
<keyword evidence="3" id="KW-1185">Reference proteome</keyword>
<name>A0A0D0CDT5_9AGAM</name>
<dbReference type="Gene3D" id="3.40.50.1010">
    <property type="entry name" value="5'-nuclease"/>
    <property type="match status" value="2"/>
</dbReference>
<dbReference type="STRING" id="930991.A0A0D0CDT5"/>
<dbReference type="SMART" id="SM00484">
    <property type="entry name" value="XPGI"/>
    <property type="match status" value="1"/>
</dbReference>
<dbReference type="CDD" id="cd09870">
    <property type="entry name" value="PIN_YEN1"/>
    <property type="match status" value="1"/>
</dbReference>
<reference evidence="3" key="2">
    <citation type="submission" date="2015-01" db="EMBL/GenBank/DDBJ databases">
        <title>Evolutionary Origins and Diversification of the Mycorrhizal Mutualists.</title>
        <authorList>
            <consortium name="DOE Joint Genome Institute"/>
            <consortium name="Mycorrhizal Genomics Consortium"/>
            <person name="Kohler A."/>
            <person name="Kuo A."/>
            <person name="Nagy L.G."/>
            <person name="Floudas D."/>
            <person name="Copeland A."/>
            <person name="Barry K.W."/>
            <person name="Cichocki N."/>
            <person name="Veneault-Fourrey C."/>
            <person name="LaButti K."/>
            <person name="Lindquist E.A."/>
            <person name="Lipzen A."/>
            <person name="Lundell T."/>
            <person name="Morin E."/>
            <person name="Murat C."/>
            <person name="Riley R."/>
            <person name="Ohm R."/>
            <person name="Sun H."/>
            <person name="Tunlid A."/>
            <person name="Henrissat B."/>
            <person name="Grigoriev I.V."/>
            <person name="Hibbett D.S."/>
            <person name="Martin F."/>
        </authorList>
    </citation>
    <scope>NUCLEOTIDE SEQUENCE [LARGE SCALE GENOMIC DNA]</scope>
    <source>
        <strain evidence="3">Ve08.2h10</strain>
    </source>
</reference>
<dbReference type="EMBL" id="KN829470">
    <property type="protein sequence ID" value="KIK73728.1"/>
    <property type="molecule type" value="Genomic_DNA"/>
</dbReference>
<reference evidence="2 3" key="1">
    <citation type="submission" date="2014-04" db="EMBL/GenBank/DDBJ databases">
        <authorList>
            <consortium name="DOE Joint Genome Institute"/>
            <person name="Kuo A."/>
            <person name="Kohler A."/>
            <person name="Jargeat P."/>
            <person name="Nagy L.G."/>
            <person name="Floudas D."/>
            <person name="Copeland A."/>
            <person name="Barry K.W."/>
            <person name="Cichocki N."/>
            <person name="Veneault-Fourrey C."/>
            <person name="LaButti K."/>
            <person name="Lindquist E.A."/>
            <person name="Lipzen A."/>
            <person name="Lundell T."/>
            <person name="Morin E."/>
            <person name="Murat C."/>
            <person name="Sun H."/>
            <person name="Tunlid A."/>
            <person name="Henrissat B."/>
            <person name="Grigoriev I.V."/>
            <person name="Hibbett D.S."/>
            <person name="Martin F."/>
            <person name="Nordberg H.P."/>
            <person name="Cantor M.N."/>
            <person name="Hua S.X."/>
        </authorList>
    </citation>
    <scope>NUCLEOTIDE SEQUENCE [LARGE SCALE GENOMIC DNA]</scope>
    <source>
        <strain evidence="2 3">Ve08.2h10</strain>
    </source>
</reference>
<evidence type="ECO:0000313" key="2">
    <source>
        <dbReference type="EMBL" id="KIK73728.1"/>
    </source>
</evidence>